<feature type="compositionally biased region" description="Basic and acidic residues" evidence="1">
    <location>
        <begin position="299"/>
        <end position="314"/>
    </location>
</feature>
<dbReference type="EMBL" id="VMNW02000023">
    <property type="protein sequence ID" value="KAA9160240.1"/>
    <property type="molecule type" value="Genomic_DNA"/>
</dbReference>
<feature type="compositionally biased region" description="Basic and acidic residues" evidence="1">
    <location>
        <begin position="342"/>
        <end position="359"/>
    </location>
</feature>
<dbReference type="Proteomes" id="UP000319769">
    <property type="component" value="Unassembled WGS sequence"/>
</dbReference>
<dbReference type="RefSeq" id="WP_144751084.1">
    <property type="nucleotide sequence ID" value="NZ_VMNW02000023.1"/>
</dbReference>
<protein>
    <recommendedName>
        <fullName evidence="4">YwqJ-like deaminase</fullName>
    </recommendedName>
</protein>
<evidence type="ECO:0008006" key="4">
    <source>
        <dbReference type="Google" id="ProtNLM"/>
    </source>
</evidence>
<accession>A0A5N0V538</accession>
<sequence length="367" mass="39684">MPGKGFHLNTPDLRSAGSSLNSFSERLKGHNSRLESVGGKVSANGRRDKSGVGSKISGFADKATDVFRKFLGESSRVTGQSGKNLHKGADDLDKTEDSHVSTIKKLHTDAKIPDKLATIKEEPRVRFDEDAKKHDGGGKYQPPAKNDATNPEKTGAGTQHLTSGESSNTHPLKTKLDENDDPHLTKVSEQQGKDLNRPGAFSKKNRPGMASSLQTGDQNLAHSSMKKGTPKRHKLVDQVLDELATRDEKGELHPTGIGPVGKGHGRCAEVGSISDYLHKVDPDGRWTVEDARNHFEHVGGATDAHRPGADEHSAIETPPCDSCSYLTNRLGIHSMDSQTGEGDNKDLLKDYDWDKRSETPGRIGKGA</sequence>
<feature type="region of interest" description="Disordered" evidence="1">
    <location>
        <begin position="299"/>
        <end position="320"/>
    </location>
</feature>
<feature type="compositionally biased region" description="Basic and acidic residues" evidence="1">
    <location>
        <begin position="174"/>
        <end position="196"/>
    </location>
</feature>
<dbReference type="Pfam" id="PF14431">
    <property type="entry name" value="YwqJ-deaminase"/>
    <property type="match status" value="1"/>
</dbReference>
<reference evidence="2" key="1">
    <citation type="submission" date="2019-09" db="EMBL/GenBank/DDBJ databases">
        <authorList>
            <person name="Teo W.F.A."/>
            <person name="Duangmal K."/>
        </authorList>
    </citation>
    <scope>NUCLEOTIDE SEQUENCE [LARGE SCALE GENOMIC DNA]</scope>
    <source>
        <strain evidence="2">K81G1</strain>
    </source>
</reference>
<evidence type="ECO:0000313" key="2">
    <source>
        <dbReference type="EMBL" id="KAA9160240.1"/>
    </source>
</evidence>
<comment type="caution">
    <text evidence="2">The sequence shown here is derived from an EMBL/GenBank/DDBJ whole genome shotgun (WGS) entry which is preliminary data.</text>
</comment>
<name>A0A5N0V538_9PSEU</name>
<feature type="region of interest" description="Disordered" evidence="1">
    <location>
        <begin position="1"/>
        <end position="57"/>
    </location>
</feature>
<organism evidence="2 3">
    <name type="scientific">Amycolatopsis acidicola</name>
    <dbReference type="NCBI Taxonomy" id="2596893"/>
    <lineage>
        <taxon>Bacteria</taxon>
        <taxon>Bacillati</taxon>
        <taxon>Actinomycetota</taxon>
        <taxon>Actinomycetes</taxon>
        <taxon>Pseudonocardiales</taxon>
        <taxon>Pseudonocardiaceae</taxon>
        <taxon>Amycolatopsis</taxon>
    </lineage>
</organism>
<keyword evidence="3" id="KW-1185">Reference proteome</keyword>
<feature type="compositionally biased region" description="Basic and acidic residues" evidence="1">
    <location>
        <begin position="106"/>
        <end position="137"/>
    </location>
</feature>
<feature type="region of interest" description="Disordered" evidence="1">
    <location>
        <begin position="245"/>
        <end position="265"/>
    </location>
</feature>
<dbReference type="OrthoDB" id="9111418at2"/>
<dbReference type="InterPro" id="IPR025968">
    <property type="entry name" value="YwqJ_deaminase"/>
</dbReference>
<feature type="compositionally biased region" description="Polar residues" evidence="1">
    <location>
        <begin position="147"/>
        <end position="171"/>
    </location>
</feature>
<feature type="region of interest" description="Disordered" evidence="1">
    <location>
        <begin position="334"/>
        <end position="367"/>
    </location>
</feature>
<feature type="compositionally biased region" description="Polar residues" evidence="1">
    <location>
        <begin position="211"/>
        <end position="222"/>
    </location>
</feature>
<evidence type="ECO:0000256" key="1">
    <source>
        <dbReference type="SAM" id="MobiDB-lite"/>
    </source>
</evidence>
<dbReference type="AlphaFoldDB" id="A0A5N0V538"/>
<gene>
    <name evidence="2" type="ORF">FPZ12_018000</name>
</gene>
<evidence type="ECO:0000313" key="3">
    <source>
        <dbReference type="Proteomes" id="UP000319769"/>
    </source>
</evidence>
<proteinExistence type="predicted"/>
<feature type="region of interest" description="Disordered" evidence="1">
    <location>
        <begin position="73"/>
        <end position="233"/>
    </location>
</feature>
<feature type="compositionally biased region" description="Basic and acidic residues" evidence="1">
    <location>
        <begin position="87"/>
        <end position="99"/>
    </location>
</feature>
<feature type="compositionally biased region" description="Basic residues" evidence="1">
    <location>
        <begin position="224"/>
        <end position="233"/>
    </location>
</feature>